<dbReference type="CDD" id="cd04223">
    <property type="entry name" value="N2OR_C"/>
    <property type="match status" value="1"/>
</dbReference>
<comment type="subcellular location">
    <subcellularLocation>
        <location evidence="2 18">Periplasm</location>
    </subcellularLocation>
</comment>
<keyword evidence="9 18" id="KW-0479">Metal-binding</keyword>
<feature type="binding site" evidence="18">
    <location>
        <position position="620"/>
    </location>
    <ligand>
        <name>Cu cation</name>
        <dbReference type="ChEBI" id="CHEBI:23378"/>
        <label>A2</label>
    </ligand>
</feature>
<keyword evidence="13 18" id="KW-0560">Oxidoreductase</keyword>
<evidence type="ECO:0000256" key="3">
    <source>
        <dbReference type="ARBA" id="ARBA00004779"/>
    </source>
</evidence>
<evidence type="ECO:0000256" key="11">
    <source>
        <dbReference type="ARBA" id="ARBA00022764"/>
    </source>
</evidence>
<feature type="binding site" evidence="18">
    <location>
        <position position="616"/>
    </location>
    <ligand>
        <name>Cu cation</name>
        <dbReference type="ChEBI" id="CHEBI:23378"/>
        <label>A2</label>
    </ligand>
</feature>
<comment type="similarity">
    <text evidence="4 18">In the C-terminal section; belongs to the cytochrome c oxidase subunit 2 family.</text>
</comment>
<dbReference type="GO" id="GO:0016020">
    <property type="term" value="C:membrane"/>
    <property type="evidence" value="ECO:0007669"/>
    <property type="project" value="InterPro"/>
</dbReference>
<evidence type="ECO:0000256" key="12">
    <source>
        <dbReference type="ARBA" id="ARBA00022837"/>
    </source>
</evidence>
<dbReference type="HAMAP" id="MF_00716">
    <property type="entry name" value="NosZ"/>
    <property type="match status" value="1"/>
</dbReference>
<evidence type="ECO:0000256" key="8">
    <source>
        <dbReference type="ARBA" id="ARBA00016560"/>
    </source>
</evidence>
<dbReference type="Proteomes" id="UP000005953">
    <property type="component" value="Unassembled WGS sequence"/>
</dbReference>
<dbReference type="InterPro" id="IPR041114">
    <property type="entry name" value="Nos_propeller"/>
</dbReference>
<reference evidence="21 22" key="1">
    <citation type="submission" date="2006-02" db="EMBL/GenBank/DDBJ databases">
        <authorList>
            <person name="Pinhassi J."/>
            <person name="Pedros-Alio C."/>
            <person name="Ferriera S."/>
            <person name="Johnson J."/>
            <person name="Kravitz S."/>
            <person name="Halpern A."/>
            <person name="Remington K."/>
            <person name="Beeson K."/>
            <person name="Tran B."/>
            <person name="Rogers Y.-H."/>
            <person name="Friedman R."/>
            <person name="Venter J.C."/>
        </authorList>
    </citation>
    <scope>NUCLEOTIDE SEQUENCE [LARGE SCALE GENOMIC DNA]</scope>
    <source>
        <strain evidence="21 22">MED297</strain>
    </source>
</reference>
<dbReference type="Gene3D" id="2.60.40.420">
    <property type="entry name" value="Cupredoxins - blue copper proteins"/>
    <property type="match status" value="1"/>
</dbReference>
<evidence type="ECO:0000256" key="10">
    <source>
        <dbReference type="ARBA" id="ARBA00022729"/>
    </source>
</evidence>
<evidence type="ECO:0000256" key="7">
    <source>
        <dbReference type="ARBA" id="ARBA00011896"/>
    </source>
</evidence>
<comment type="catalytic activity">
    <reaction evidence="17 18">
        <text>N2 + 2 Fe(III)-[cytochrome c] + H2O = nitrous oxide + 2 Fe(II)-[cytochrome c] + 2 H(+)</text>
        <dbReference type="Rhea" id="RHEA:43108"/>
        <dbReference type="Rhea" id="RHEA-COMP:10350"/>
        <dbReference type="Rhea" id="RHEA-COMP:14399"/>
        <dbReference type="ChEBI" id="CHEBI:15377"/>
        <dbReference type="ChEBI" id="CHEBI:15378"/>
        <dbReference type="ChEBI" id="CHEBI:17045"/>
        <dbReference type="ChEBI" id="CHEBI:17997"/>
        <dbReference type="ChEBI" id="CHEBI:29033"/>
        <dbReference type="ChEBI" id="CHEBI:29034"/>
        <dbReference type="EC" id="1.7.2.4"/>
    </reaction>
</comment>
<dbReference type="RefSeq" id="WP_008045430.1">
    <property type="nucleotide sequence ID" value="NZ_CH724152.1"/>
</dbReference>
<dbReference type="InterPro" id="IPR034205">
    <property type="entry name" value="N2OR_C"/>
</dbReference>
<feature type="binding site" evidence="18">
    <location>
        <position position="612"/>
    </location>
    <ligand>
        <name>Cu cation</name>
        <dbReference type="ChEBI" id="CHEBI:23378"/>
        <label>A2</label>
    </ligand>
</feature>
<evidence type="ECO:0000256" key="4">
    <source>
        <dbReference type="ARBA" id="ARBA00006790"/>
    </source>
</evidence>
<feature type="binding site" evidence="18">
    <location>
        <position position="130"/>
    </location>
    <ligand>
        <name>Cu cation</name>
        <dbReference type="ChEBI" id="CHEBI:23378"/>
        <label>Z3</label>
    </ligand>
</feature>
<comment type="similarity">
    <text evidence="5 18">Belongs to the NosZ family.</text>
</comment>
<dbReference type="Pfam" id="PF18793">
    <property type="entry name" value="nos_propeller_2"/>
    <property type="match status" value="1"/>
</dbReference>
<proteinExistence type="inferred from homology"/>
<dbReference type="NCBIfam" id="TIGR04244">
    <property type="entry name" value="nitrous_NosZ_RR"/>
    <property type="match status" value="1"/>
</dbReference>
<feature type="region of interest" description="COX2-like" evidence="18">
    <location>
        <begin position="536"/>
        <end position="632"/>
    </location>
</feature>
<feature type="binding site" evidence="18">
    <location>
        <position position="319"/>
    </location>
    <ligand>
        <name>Ca(2+)</name>
        <dbReference type="ChEBI" id="CHEBI:29108"/>
        <label>2</label>
    </ligand>
</feature>
<dbReference type="GO" id="GO:0019333">
    <property type="term" value="P:denitrification pathway"/>
    <property type="evidence" value="ECO:0007669"/>
    <property type="project" value="UniProtKB-UniPathway"/>
</dbReference>
<keyword evidence="10 18" id="KW-0732">Signal</keyword>
<comment type="pathway">
    <text evidence="3">Nitrogen metabolism; nitrate reduction (denitrification); dinitrogen from nitrate: step 4/4.</text>
</comment>
<evidence type="ECO:0000256" key="5">
    <source>
        <dbReference type="ARBA" id="ARBA00010372"/>
    </source>
</evidence>
<evidence type="ECO:0000313" key="22">
    <source>
        <dbReference type="Proteomes" id="UP000005953"/>
    </source>
</evidence>
<feature type="binding site" evidence="18">
    <location>
        <position position="577"/>
    </location>
    <ligand>
        <name>Cu cation</name>
        <dbReference type="ChEBI" id="CHEBI:23378"/>
        <label>A1</label>
    </ligand>
</feature>
<comment type="subunit">
    <text evidence="6 18">Homodimer.</text>
</comment>
<dbReference type="AlphaFoldDB" id="A4BIK2"/>
<dbReference type="OrthoDB" id="9759695at2"/>
<evidence type="ECO:0000259" key="20">
    <source>
        <dbReference type="PROSITE" id="PS50857"/>
    </source>
</evidence>
<evidence type="ECO:0000256" key="15">
    <source>
        <dbReference type="ARBA" id="ARBA00031077"/>
    </source>
</evidence>
<dbReference type="PROSITE" id="PS50857">
    <property type="entry name" value="COX2_CUA"/>
    <property type="match status" value="1"/>
</dbReference>
<evidence type="ECO:0000256" key="2">
    <source>
        <dbReference type="ARBA" id="ARBA00004418"/>
    </source>
</evidence>
<evidence type="ECO:0000256" key="1">
    <source>
        <dbReference type="ARBA" id="ARBA00003034"/>
    </source>
</evidence>
<dbReference type="GO" id="GO:0004129">
    <property type="term" value="F:cytochrome-c oxidase activity"/>
    <property type="evidence" value="ECO:0007669"/>
    <property type="project" value="InterPro"/>
</dbReference>
<feature type="binding site" evidence="18">
    <location>
        <position position="614"/>
    </location>
    <ligand>
        <name>Cu cation</name>
        <dbReference type="ChEBI" id="CHEBI:23378"/>
        <label>A2</label>
    </ligand>
</feature>
<dbReference type="SUPFAM" id="SSF50974">
    <property type="entry name" value="Nitrous oxide reductase, N-terminal domain"/>
    <property type="match status" value="1"/>
</dbReference>
<feature type="binding site" evidence="18">
    <location>
        <position position="427"/>
    </location>
    <ligand>
        <name>Cu cation</name>
        <dbReference type="ChEBI" id="CHEBI:23378"/>
        <label>Z3</label>
    </ligand>
</feature>
<dbReference type="InterPro" id="IPR006311">
    <property type="entry name" value="TAT_signal"/>
</dbReference>
<dbReference type="HOGENOM" id="CLU_016420_0_0_6"/>
<comment type="caution">
    <text evidence="21">The sequence shown here is derived from an EMBL/GenBank/DDBJ whole genome shotgun (WGS) entry which is preliminary data.</text>
</comment>
<dbReference type="GO" id="GO:0042597">
    <property type="term" value="C:periplasmic space"/>
    <property type="evidence" value="ECO:0007669"/>
    <property type="project" value="UniProtKB-SubCell"/>
</dbReference>
<feature type="compositionally biased region" description="Basic and acidic residues" evidence="19">
    <location>
        <begin position="11"/>
        <end position="20"/>
    </location>
</feature>
<feature type="binding site" evidence="18">
    <location>
        <position position="129"/>
    </location>
    <ligand>
        <name>Cu cation</name>
        <dbReference type="ChEBI" id="CHEBI:23378"/>
        <label>Z2</label>
    </ligand>
</feature>
<dbReference type="Pfam" id="PF18764">
    <property type="entry name" value="nos_propeller"/>
    <property type="match status" value="1"/>
</dbReference>
<feature type="binding site" evidence="18">
    <location>
        <position position="376"/>
    </location>
    <ligand>
        <name>Cu cation</name>
        <dbReference type="ChEBI" id="CHEBI:23378"/>
        <label>Z1</label>
    </ligand>
</feature>
<keyword evidence="14 18" id="KW-0186">Copper</keyword>
<dbReference type="UniPathway" id="UPA00652">
    <property type="reaction ID" value="UER00709"/>
</dbReference>
<feature type="binding site" evidence="18">
    <location>
        <position position="623"/>
    </location>
    <ligand>
        <name>Cu cation</name>
        <dbReference type="ChEBI" id="CHEBI:23378"/>
        <label>A1</label>
    </ligand>
</feature>
<organism evidence="21 22">
    <name type="scientific">Reinekea blandensis MED297</name>
    <dbReference type="NCBI Taxonomy" id="314283"/>
    <lineage>
        <taxon>Bacteria</taxon>
        <taxon>Pseudomonadati</taxon>
        <taxon>Pseudomonadota</taxon>
        <taxon>Gammaproteobacteria</taxon>
        <taxon>Oceanospirillales</taxon>
        <taxon>Saccharospirillaceae</taxon>
        <taxon>Reinekea</taxon>
    </lineage>
</organism>
<evidence type="ECO:0000313" key="21">
    <source>
        <dbReference type="EMBL" id="EAR08081.1"/>
    </source>
</evidence>
<feature type="binding site" evidence="18">
    <location>
        <position position="463"/>
    </location>
    <ligand>
        <name>Ca(2+)</name>
        <dbReference type="ChEBI" id="CHEBI:29108"/>
        <label>1</label>
    </ligand>
</feature>
<keyword evidence="22" id="KW-1185">Reference proteome</keyword>
<feature type="binding site" evidence="18">
    <location>
        <position position="258"/>
    </location>
    <ligand>
        <name>Ca(2+)</name>
        <dbReference type="ChEBI" id="CHEBI:29108"/>
        <label>2</label>
    </ligand>
</feature>
<sequence length="632" mass="70300">MTNKNQPTEPVETHLDDDSSRRSFFKKSALVGSLGVMAPTMTAAMFSQAAHAATQEKMKYAVEPGELDEYYGFWSGGHSGEVRILGIPSMRELMRIPVFNTESATGWNITNESKEVLGEGAKHPNGDAHHPHMSMQDGRYDGKYVFINDKANTRVARIRCDIMKTDKIVEIPNAHAIHGLRVQKVPHTKYVFCNGEYEVPLPNDGSVLDDPSQYVSLFNAIDAENMEVAWQVIVDGNLDNTDADYDGRFVASTCYNSEMGMNLGSMISAERDHVVVFDVPAIEKAIAAGQYKTYNGVKVVDGRKAAGTNLTRYIPVPKSPHGLNTAPDGEYFVANGKLSPTVSVISIKKLPDLFADKIQPRDTIVAEPELGLGPLHTAFDNRGNAYTTVFIDSQIVKWSVEDAIKHYNGDSVNYIRQKLDVQYQPGHNHTTMGETRDADGKYLIALCKFSKDRFLPVGPLHAENDQLIDISGDEMKLVHDGPTFAEPHDCMIVHRSKMKPSKIWKRDDPFFASTVAMATKDGVTLETDNKIIRDGNKVRVYMTSVAPTFGMEKFEVNQGDEVTVVVTNLDMIEDVSHGFVMTNHGVSMEISPQQTSSVTFVADKPGVHWFYCHWFCHALHMEMRGRMLVKPA</sequence>
<dbReference type="InterPro" id="IPR015943">
    <property type="entry name" value="WD40/YVTN_repeat-like_dom_sf"/>
</dbReference>
<feature type="binding site" evidence="18">
    <location>
        <position position="272"/>
    </location>
    <ligand>
        <name>Ca(2+)</name>
        <dbReference type="ChEBI" id="CHEBI:29108"/>
        <label>2</label>
    </ligand>
</feature>
<dbReference type="EMBL" id="AAOE01000026">
    <property type="protein sequence ID" value="EAR08081.1"/>
    <property type="molecule type" value="Genomic_DNA"/>
</dbReference>
<dbReference type="PANTHER" id="PTHR42838">
    <property type="entry name" value="CYTOCHROME C OXIDASE SUBUNIT II"/>
    <property type="match status" value="1"/>
</dbReference>
<dbReference type="EC" id="1.7.2.4" evidence="7 18"/>
<dbReference type="PROSITE" id="PS51318">
    <property type="entry name" value="TAT"/>
    <property type="match status" value="1"/>
</dbReference>
<comment type="cofactor">
    <cofactor evidence="18">
        <name>Cu cation</name>
        <dbReference type="ChEBI" id="CHEBI:23378"/>
    </cofactor>
    <text evidence="18">Binds 6 Cu cations per subunit. Each subunit contains 2 copper centers; Cu(A) (binuclear) and Cu(Z) (tetranuclear). Cu(Z) is thought to be the site of nitrous oxide reduction.</text>
</comment>
<name>A4BIK2_9GAMM</name>
<dbReference type="InterPro" id="IPR002429">
    <property type="entry name" value="CcO_II-like_C"/>
</dbReference>
<dbReference type="InterPro" id="IPR011045">
    <property type="entry name" value="N2O_reductase_N"/>
</dbReference>
<feature type="binding site" evidence="18">
    <location>
        <position position="488"/>
    </location>
    <ligand>
        <name>Cu cation</name>
        <dbReference type="ChEBI" id="CHEBI:23378"/>
        <label>Z4</label>
    </ligand>
</feature>
<feature type="binding site" evidence="18">
    <location>
        <position position="255"/>
    </location>
    <ligand>
        <name>Ca(2+)</name>
        <dbReference type="ChEBI" id="CHEBI:29108"/>
        <label>2</label>
    </ligand>
</feature>
<dbReference type="InterPro" id="IPR001505">
    <property type="entry name" value="Copper_CuA"/>
</dbReference>
<feature type="binding site" evidence="18">
    <location>
        <position position="178"/>
    </location>
    <ligand>
        <name>Cu cation</name>
        <dbReference type="ChEBI" id="CHEBI:23378"/>
        <label>Z2</label>
    </ligand>
</feature>
<keyword evidence="12 18" id="KW-0106">Calcium</keyword>
<dbReference type="GO" id="GO:0005507">
    <property type="term" value="F:copper ion binding"/>
    <property type="evidence" value="ECO:0007669"/>
    <property type="project" value="UniProtKB-UniRule"/>
</dbReference>
<comment type="PTM">
    <text evidence="18">Predicted to be exported by the Tat system. The position of the signal peptide cleavage has not been experimentally proven.</text>
</comment>
<evidence type="ECO:0000256" key="9">
    <source>
        <dbReference type="ARBA" id="ARBA00022723"/>
    </source>
</evidence>
<evidence type="ECO:0000256" key="6">
    <source>
        <dbReference type="ARBA" id="ARBA00011738"/>
    </source>
</evidence>
<dbReference type="InterPro" id="IPR051403">
    <property type="entry name" value="NosZ/Cyto_c_oxidase_sub2"/>
</dbReference>
<evidence type="ECO:0000256" key="14">
    <source>
        <dbReference type="ARBA" id="ARBA00023008"/>
    </source>
</evidence>
<dbReference type="InterPro" id="IPR041142">
    <property type="entry name" value="NOS_propeller_2"/>
</dbReference>
<keyword evidence="11 18" id="KW-0574">Periplasm</keyword>
<feature type="region of interest" description="Disordered" evidence="19">
    <location>
        <begin position="1"/>
        <end position="20"/>
    </location>
</feature>
<dbReference type="STRING" id="314283.MED297_07556"/>
<evidence type="ECO:0000256" key="13">
    <source>
        <dbReference type="ARBA" id="ARBA00023002"/>
    </source>
</evidence>
<evidence type="ECO:0000256" key="18">
    <source>
        <dbReference type="HAMAP-Rule" id="MF_00716"/>
    </source>
</evidence>
<dbReference type="SUPFAM" id="SSF49503">
    <property type="entry name" value="Cupredoxins"/>
    <property type="match status" value="1"/>
</dbReference>
<feature type="binding site" evidence="18">
    <location>
        <position position="448"/>
    </location>
    <ligand>
        <name>Ca(2+)</name>
        <dbReference type="ChEBI" id="CHEBI:29108"/>
        <label>1</label>
    </ligand>
</feature>
<dbReference type="GO" id="GO:0005509">
    <property type="term" value="F:calcium ion binding"/>
    <property type="evidence" value="ECO:0007669"/>
    <property type="project" value="UniProtKB-UniRule"/>
</dbReference>
<dbReference type="Gene3D" id="2.130.10.10">
    <property type="entry name" value="YVTN repeat-like/Quinoprotein amine dehydrogenase"/>
    <property type="match status" value="1"/>
</dbReference>
<comment type="cofactor">
    <cofactor evidence="18">
        <name>Ca(2+)</name>
        <dbReference type="ChEBI" id="CHEBI:29108"/>
    </cofactor>
    <text evidence="18">Binds 2 calcium ions per subunit.</text>
</comment>
<feature type="binding site" evidence="18">
    <location>
        <position position="612"/>
    </location>
    <ligand>
        <name>Cu cation</name>
        <dbReference type="ChEBI" id="CHEBI:23378"/>
        <label>A1</label>
    </ligand>
</feature>
<feature type="domain" description="Cytochrome oxidase subunit II copper A binding" evidence="20">
    <location>
        <begin position="533"/>
        <end position="632"/>
    </location>
</feature>
<gene>
    <name evidence="18" type="primary">nosZ</name>
    <name evidence="21" type="ORF">MED297_07556</name>
</gene>
<dbReference type="InterPro" id="IPR008972">
    <property type="entry name" value="Cupredoxin"/>
</dbReference>
<protein>
    <recommendedName>
        <fullName evidence="8 18">Nitrous-oxide reductase</fullName>
        <ecNumber evidence="7 18">1.7.2.4</ecNumber>
    </recommendedName>
    <alternativeName>
        <fullName evidence="15 18">N(2)OR</fullName>
    </alternativeName>
    <alternativeName>
        <fullName evidence="16 18">N2O reductase</fullName>
    </alternativeName>
</protein>
<dbReference type="InterPro" id="IPR023644">
    <property type="entry name" value="NO_Rdtase"/>
</dbReference>
<dbReference type="PANTHER" id="PTHR42838:SF2">
    <property type="entry name" value="NITROUS-OXIDE REDUCTASE"/>
    <property type="match status" value="1"/>
</dbReference>
<evidence type="ECO:0000256" key="17">
    <source>
        <dbReference type="ARBA" id="ARBA00049555"/>
    </source>
</evidence>
<evidence type="ECO:0000256" key="19">
    <source>
        <dbReference type="SAM" id="MobiDB-lite"/>
    </source>
</evidence>
<comment type="function">
    <text evidence="1 18">Nitrous-oxide reductase is part of a bacterial respiratory system which is activated under anaerobic conditions in the presence of nitrate or nitrous oxide.</text>
</comment>
<feature type="binding site" evidence="18">
    <location>
        <position position="616"/>
    </location>
    <ligand>
        <name>Cu cation</name>
        <dbReference type="ChEBI" id="CHEBI:23378"/>
        <label>A1</label>
    </ligand>
</feature>
<feature type="binding site" evidence="18">
    <location>
        <position position="266"/>
    </location>
    <ligand>
        <name>Ca(2+)</name>
        <dbReference type="ChEBI" id="CHEBI:29108"/>
        <label>2</label>
    </ligand>
</feature>
<accession>A4BIK2</accession>
<feature type="binding site" evidence="18">
    <location>
        <position position="321"/>
    </location>
    <ligand>
        <name>Cu cation</name>
        <dbReference type="ChEBI" id="CHEBI:23378"/>
        <label>Z1</label>
    </ligand>
</feature>
<dbReference type="PROSITE" id="PS00078">
    <property type="entry name" value="COX2"/>
    <property type="match status" value="1"/>
</dbReference>
<dbReference type="GO" id="GO:0050304">
    <property type="term" value="F:nitrous-oxide reductase activity"/>
    <property type="evidence" value="ECO:0007669"/>
    <property type="project" value="UniProtKB-UniRule"/>
</dbReference>
<evidence type="ECO:0000256" key="16">
    <source>
        <dbReference type="ARBA" id="ARBA00032847"/>
    </source>
</evidence>